<comment type="caution">
    <text evidence="1">The sequence shown here is derived from an EMBL/GenBank/DDBJ whole genome shotgun (WGS) entry which is preliminary data.</text>
</comment>
<sequence length="307" mass="35824">MSDYVPKKENYFQYDLPDETMIYIFKYVKHPLNLIISCKRWSLISKDSQARAEWIIFQYGRAHCLFYAIKLGPTFISVAVSRTIITKGGILSRYFIQKLFIHYGKYDLKLIELKISHNIGQTNIDRIQQKNSTPWASDLPIHVYIFLMTEASKIFKDQLYIKGNDLELFHYLSGGPHTINYAPIVLKKNEEEIKNLILNMKFIPFPPRKSDNSQTNLPEEYPPKDGHENNKQLNLIARSILIYKDLIYLWKEIGYYEVCDDVNNLIMQGALLILFPPSQPLGCTKPDVNAVKTRFIELINLGFQLNY</sequence>
<organism evidence="1 2">
    <name type="scientific">Scutellospora calospora</name>
    <dbReference type="NCBI Taxonomy" id="85575"/>
    <lineage>
        <taxon>Eukaryota</taxon>
        <taxon>Fungi</taxon>
        <taxon>Fungi incertae sedis</taxon>
        <taxon>Mucoromycota</taxon>
        <taxon>Glomeromycotina</taxon>
        <taxon>Glomeromycetes</taxon>
        <taxon>Diversisporales</taxon>
        <taxon>Gigasporaceae</taxon>
        <taxon>Scutellospora</taxon>
    </lineage>
</organism>
<evidence type="ECO:0000313" key="1">
    <source>
        <dbReference type="EMBL" id="CAG8648423.1"/>
    </source>
</evidence>
<accession>A0ACA9NC46</accession>
<dbReference type="EMBL" id="CAJVPM010023162">
    <property type="protein sequence ID" value="CAG8648423.1"/>
    <property type="molecule type" value="Genomic_DNA"/>
</dbReference>
<dbReference type="Proteomes" id="UP000789860">
    <property type="component" value="Unassembled WGS sequence"/>
</dbReference>
<name>A0ACA9NC46_9GLOM</name>
<gene>
    <name evidence="1" type="ORF">SCALOS_LOCUS8580</name>
</gene>
<feature type="non-terminal residue" evidence="1">
    <location>
        <position position="307"/>
    </location>
</feature>
<proteinExistence type="predicted"/>
<evidence type="ECO:0000313" key="2">
    <source>
        <dbReference type="Proteomes" id="UP000789860"/>
    </source>
</evidence>
<protein>
    <submittedName>
        <fullName evidence="1">10077_t:CDS:1</fullName>
    </submittedName>
</protein>
<reference evidence="1" key="1">
    <citation type="submission" date="2021-06" db="EMBL/GenBank/DDBJ databases">
        <authorList>
            <person name="Kallberg Y."/>
            <person name="Tangrot J."/>
            <person name="Rosling A."/>
        </authorList>
    </citation>
    <scope>NUCLEOTIDE SEQUENCE</scope>
    <source>
        <strain evidence="1">AU212A</strain>
    </source>
</reference>
<keyword evidence="2" id="KW-1185">Reference proteome</keyword>